<sequence>MKKTYLLLYFLFFVFHFSFGQAPPPPPPPNPKDLKKEMISGEPDQNSSKGKTKKNIQKTESISPIEIVESKPEKKPVPHSVPKFPVALEESTNKNSIYYFKNIEERITKFDTLISEEQLISLTKYKIHSNTINPTYLDSLATKVYKLNEEKKYTEAIELAKAILIQSPNNLTGHKEISYAYKHSGNTDLENKHFAMMVKIIKSILKYSDGSIENPYILNNFFEGKSLYEAKFGCFPDTSLVLTTDKRLLGTFRCFHINTLADLTHWLPLLKKGDYNIQK</sequence>
<dbReference type="EMBL" id="MUGV01000038">
    <property type="protein sequence ID" value="OXA76326.1"/>
    <property type="molecule type" value="Genomic_DNA"/>
</dbReference>
<evidence type="ECO:0000256" key="2">
    <source>
        <dbReference type="SAM" id="SignalP"/>
    </source>
</evidence>
<feature type="region of interest" description="Disordered" evidence="1">
    <location>
        <begin position="24"/>
        <end position="58"/>
    </location>
</feature>
<keyword evidence="4" id="KW-1185">Reference proteome</keyword>
<proteinExistence type="predicted"/>
<evidence type="ECO:0000256" key="1">
    <source>
        <dbReference type="SAM" id="MobiDB-lite"/>
    </source>
</evidence>
<feature type="chain" id="PRO_5046955127" description="DUF4919 domain-containing protein" evidence="2">
    <location>
        <begin position="23"/>
        <end position="279"/>
    </location>
</feature>
<dbReference type="InterPro" id="IPR032578">
    <property type="entry name" value="DUF4919"/>
</dbReference>
<comment type="caution">
    <text evidence="3">The sequence shown here is derived from an EMBL/GenBank/DDBJ whole genome shotgun (WGS) entry which is preliminary data.</text>
</comment>
<evidence type="ECO:0000313" key="3">
    <source>
        <dbReference type="EMBL" id="OXA76326.1"/>
    </source>
</evidence>
<reference evidence="3 4" key="1">
    <citation type="submission" date="2016-11" db="EMBL/GenBank/DDBJ databases">
        <title>Whole genomes of Flavobacteriaceae.</title>
        <authorList>
            <person name="Stine C."/>
            <person name="Li C."/>
            <person name="Tadesse D."/>
        </authorList>
    </citation>
    <scope>NUCLEOTIDE SEQUENCE [LARGE SCALE GENOMIC DNA]</scope>
    <source>
        <strain evidence="3 4">DSM 15937</strain>
    </source>
</reference>
<evidence type="ECO:0008006" key="5">
    <source>
        <dbReference type="Google" id="ProtNLM"/>
    </source>
</evidence>
<accession>A0ABX4BLP0</accession>
<dbReference type="Pfam" id="PF16266">
    <property type="entry name" value="DUF4919"/>
    <property type="match status" value="1"/>
</dbReference>
<organism evidence="3 4">
    <name type="scientific">Flavobacterium frigidimaris</name>
    <dbReference type="NCBI Taxonomy" id="262320"/>
    <lineage>
        <taxon>Bacteria</taxon>
        <taxon>Pseudomonadati</taxon>
        <taxon>Bacteroidota</taxon>
        <taxon>Flavobacteriia</taxon>
        <taxon>Flavobacteriales</taxon>
        <taxon>Flavobacteriaceae</taxon>
        <taxon>Flavobacterium</taxon>
    </lineage>
</organism>
<feature type="signal peptide" evidence="2">
    <location>
        <begin position="1"/>
        <end position="22"/>
    </location>
</feature>
<dbReference type="RefSeq" id="WP_074656335.1">
    <property type="nucleotide sequence ID" value="NZ_MUGV01000038.1"/>
</dbReference>
<evidence type="ECO:0000313" key="4">
    <source>
        <dbReference type="Proteomes" id="UP000198382"/>
    </source>
</evidence>
<gene>
    <name evidence="3" type="ORF">B0A65_19295</name>
</gene>
<protein>
    <recommendedName>
        <fullName evidence="5">DUF4919 domain-containing protein</fullName>
    </recommendedName>
</protein>
<name>A0ABX4BLP0_FLAFR</name>
<dbReference type="Proteomes" id="UP000198382">
    <property type="component" value="Unassembled WGS sequence"/>
</dbReference>
<keyword evidence="2" id="KW-0732">Signal</keyword>